<dbReference type="PANTHER" id="PTHR34837">
    <property type="entry name" value="OS05G0595500 PROTEIN"/>
    <property type="match status" value="1"/>
</dbReference>
<reference evidence="2 3" key="1">
    <citation type="journal article" date="2018" name="PLoS Genet.">
        <title>Population sequencing reveals clonal diversity and ancestral inbreeding in the grapevine cultivar Chardonnay.</title>
        <authorList>
            <person name="Roach M.J."/>
            <person name="Johnson D.L."/>
            <person name="Bohlmann J."/>
            <person name="van Vuuren H.J."/>
            <person name="Jones S.J."/>
            <person name="Pretorius I.S."/>
            <person name="Schmidt S.A."/>
            <person name="Borneman A.R."/>
        </authorList>
    </citation>
    <scope>NUCLEOTIDE SEQUENCE [LARGE SCALE GENOMIC DNA]</scope>
    <source>
        <strain evidence="3">cv. Chardonnay</strain>
        <tissue evidence="2">Leaf</tissue>
    </source>
</reference>
<feature type="compositionally biased region" description="Basic and acidic residues" evidence="1">
    <location>
        <begin position="37"/>
        <end position="75"/>
    </location>
</feature>
<evidence type="ECO:0000313" key="3">
    <source>
        <dbReference type="Proteomes" id="UP000288805"/>
    </source>
</evidence>
<feature type="compositionally biased region" description="Basic and acidic residues" evidence="1">
    <location>
        <begin position="121"/>
        <end position="130"/>
    </location>
</feature>
<feature type="region of interest" description="Disordered" evidence="1">
    <location>
        <begin position="27"/>
        <end position="144"/>
    </location>
</feature>
<evidence type="ECO:0000256" key="1">
    <source>
        <dbReference type="SAM" id="MobiDB-lite"/>
    </source>
</evidence>
<sequence length="170" mass="19480">MANKIPASSCCLRLGLGLRFGVRYAAEFSHKSHRESKHSSRDYSDSEKEKDTSLKDRKGREVGGTRVLKDSASGEKRKHAAKSPESKDLNGQFVEESGASKRRKDRVSDGVNDRWTGGEEESQKSKDSKSRRGMRAVGRWSRSTEIRVERRGEELDWRGRRREKKEKLRL</sequence>
<organism evidence="2 3">
    <name type="scientific">Vitis vinifera</name>
    <name type="common">Grape</name>
    <dbReference type="NCBI Taxonomy" id="29760"/>
    <lineage>
        <taxon>Eukaryota</taxon>
        <taxon>Viridiplantae</taxon>
        <taxon>Streptophyta</taxon>
        <taxon>Embryophyta</taxon>
        <taxon>Tracheophyta</taxon>
        <taxon>Spermatophyta</taxon>
        <taxon>Magnoliopsida</taxon>
        <taxon>eudicotyledons</taxon>
        <taxon>Gunneridae</taxon>
        <taxon>Pentapetalae</taxon>
        <taxon>rosids</taxon>
        <taxon>Vitales</taxon>
        <taxon>Vitaceae</taxon>
        <taxon>Viteae</taxon>
        <taxon>Vitis</taxon>
    </lineage>
</organism>
<protein>
    <submittedName>
        <fullName evidence="2">Uncharacterized protein</fullName>
    </submittedName>
</protein>
<gene>
    <name evidence="2" type="ORF">CK203_089110</name>
</gene>
<feature type="region of interest" description="Disordered" evidence="1">
    <location>
        <begin position="151"/>
        <end position="170"/>
    </location>
</feature>
<dbReference type="AlphaFoldDB" id="A0A438DEF3"/>
<evidence type="ECO:0000313" key="2">
    <source>
        <dbReference type="EMBL" id="RVW33842.1"/>
    </source>
</evidence>
<dbReference type="Proteomes" id="UP000288805">
    <property type="component" value="Unassembled WGS sequence"/>
</dbReference>
<dbReference type="PANTHER" id="PTHR34837:SF1">
    <property type="entry name" value="LOW PROTEIN: ZINC FINGER CCCH DOMAIN PROTEIN"/>
    <property type="match status" value="1"/>
</dbReference>
<name>A0A438DEF3_VITVI</name>
<comment type="caution">
    <text evidence="2">The sequence shown here is derived from an EMBL/GenBank/DDBJ whole genome shotgun (WGS) entry which is preliminary data.</text>
</comment>
<proteinExistence type="predicted"/>
<accession>A0A438DEF3</accession>
<dbReference type="EMBL" id="QGNW01001663">
    <property type="protein sequence ID" value="RVW33842.1"/>
    <property type="molecule type" value="Genomic_DNA"/>
</dbReference>